<protein>
    <submittedName>
        <fullName evidence="1">Uncharacterized protein</fullName>
    </submittedName>
</protein>
<sequence>MWYMETPSLVTCKLPVFEATGRLSTGLQAAVDRYLVFQKPEVSVCVILSAGVWLLSTELVFQSLLSADCVYLSTGSLVLSTGETEDEPYTQEDGNDLE</sequence>
<dbReference type="Proteomes" id="UP000652761">
    <property type="component" value="Unassembled WGS sequence"/>
</dbReference>
<proteinExistence type="predicted"/>
<dbReference type="AlphaFoldDB" id="A0A843VM57"/>
<evidence type="ECO:0000313" key="2">
    <source>
        <dbReference type="Proteomes" id="UP000652761"/>
    </source>
</evidence>
<evidence type="ECO:0000313" key="1">
    <source>
        <dbReference type="EMBL" id="MQL92409.1"/>
    </source>
</evidence>
<dbReference type="EMBL" id="NMUH01001444">
    <property type="protein sequence ID" value="MQL92409.1"/>
    <property type="molecule type" value="Genomic_DNA"/>
</dbReference>
<comment type="caution">
    <text evidence="1">The sequence shown here is derived from an EMBL/GenBank/DDBJ whole genome shotgun (WGS) entry which is preliminary data.</text>
</comment>
<gene>
    <name evidence="1" type="ORF">Taro_025037</name>
</gene>
<organism evidence="1 2">
    <name type="scientific">Colocasia esculenta</name>
    <name type="common">Wild taro</name>
    <name type="synonym">Arum esculentum</name>
    <dbReference type="NCBI Taxonomy" id="4460"/>
    <lineage>
        <taxon>Eukaryota</taxon>
        <taxon>Viridiplantae</taxon>
        <taxon>Streptophyta</taxon>
        <taxon>Embryophyta</taxon>
        <taxon>Tracheophyta</taxon>
        <taxon>Spermatophyta</taxon>
        <taxon>Magnoliopsida</taxon>
        <taxon>Liliopsida</taxon>
        <taxon>Araceae</taxon>
        <taxon>Aroideae</taxon>
        <taxon>Colocasieae</taxon>
        <taxon>Colocasia</taxon>
    </lineage>
</organism>
<accession>A0A843VM57</accession>
<name>A0A843VM57_COLES</name>
<keyword evidence="2" id="KW-1185">Reference proteome</keyword>
<reference evidence="1" key="1">
    <citation type="submission" date="2017-07" db="EMBL/GenBank/DDBJ databases">
        <title>Taro Niue Genome Assembly and Annotation.</title>
        <authorList>
            <person name="Atibalentja N."/>
            <person name="Keating K."/>
            <person name="Fields C.J."/>
        </authorList>
    </citation>
    <scope>NUCLEOTIDE SEQUENCE</scope>
    <source>
        <strain evidence="1">Niue_2</strain>
        <tissue evidence="1">Leaf</tissue>
    </source>
</reference>